<gene>
    <name evidence="2" type="ORF">ACFFGH_17550</name>
</gene>
<dbReference type="GO" id="GO:0016787">
    <property type="term" value="F:hydrolase activity"/>
    <property type="evidence" value="ECO:0007669"/>
    <property type="project" value="UniProtKB-KW"/>
</dbReference>
<dbReference type="EMBL" id="JBHLTG010000004">
    <property type="protein sequence ID" value="MFC0679646.1"/>
    <property type="molecule type" value="Genomic_DNA"/>
</dbReference>
<name>A0ABV6RRQ3_9GAMM</name>
<dbReference type="InterPro" id="IPR003718">
    <property type="entry name" value="OsmC/Ohr_fam"/>
</dbReference>
<dbReference type="InterPro" id="IPR029058">
    <property type="entry name" value="AB_hydrolase_fold"/>
</dbReference>
<dbReference type="Pfam" id="PF02566">
    <property type="entry name" value="OsmC"/>
    <property type="match status" value="1"/>
</dbReference>
<organism evidence="2 3">
    <name type="scientific">Lysobacter korlensis</name>
    <dbReference type="NCBI Taxonomy" id="553636"/>
    <lineage>
        <taxon>Bacteria</taxon>
        <taxon>Pseudomonadati</taxon>
        <taxon>Pseudomonadota</taxon>
        <taxon>Gammaproteobacteria</taxon>
        <taxon>Lysobacterales</taxon>
        <taxon>Lysobacteraceae</taxon>
        <taxon>Lysobacter</taxon>
    </lineage>
</organism>
<dbReference type="InterPro" id="IPR015946">
    <property type="entry name" value="KH_dom-like_a/b"/>
</dbReference>
<dbReference type="InterPro" id="IPR036102">
    <property type="entry name" value="OsmC/Ohrsf"/>
</dbReference>
<sequence length="429" mass="45024">MRTENFDFTGESGQRLSGQLDLPPGPATSYALFAHCFTCTKSSLAAVRVSQSLTARGYGVLRFDFTGLGQSTGEFADSSFSGSTRDVIAAARAMADAGLQLTLLIGHSLGGAAVLAAAGELPAVVAIATIGAPFDVEHVTRLFGPQLDTIVAAGEAEVQLGGRPFTIRRSFVDDLATHDQGARIAALGRPLLVLHSPLDRVVGIDNAGAIFGAARHPKSFVSLDDADHLLTDRHDADYVAEVVAAWASRYLEQPLPLRSAAQPGEVSVEETGVGLFQVQVHAGAAHFLADEPAEVGGLGSGPTPYDLVSAGLGACTAMTLRLYARGKGLKLDKVSVRVGHRRRADGPPADVFVRRISLEGDLTPQQRTRLIEIAERCPVHRTLERGAIIETAAGDRIDAGDVEQATQHAEDMATLSAHHPAPDEAPGSA</sequence>
<dbReference type="InterPro" id="IPR022742">
    <property type="entry name" value="Hydrolase_4"/>
</dbReference>
<dbReference type="SUPFAM" id="SSF82784">
    <property type="entry name" value="OsmC-like"/>
    <property type="match status" value="1"/>
</dbReference>
<proteinExistence type="predicted"/>
<dbReference type="PANTHER" id="PTHR39624">
    <property type="entry name" value="PROTEIN INVOLVED IN RIMO-MEDIATED BETA-METHYLTHIOLATION OF RIBOSOMAL PROTEIN S12 YCAO"/>
    <property type="match status" value="1"/>
</dbReference>
<keyword evidence="2" id="KW-0378">Hydrolase</keyword>
<dbReference type="RefSeq" id="WP_386670613.1">
    <property type="nucleotide sequence ID" value="NZ_JBHLTG010000004.1"/>
</dbReference>
<dbReference type="Gene3D" id="3.40.50.1820">
    <property type="entry name" value="alpha/beta hydrolase"/>
    <property type="match status" value="1"/>
</dbReference>
<keyword evidence="3" id="KW-1185">Reference proteome</keyword>
<evidence type="ECO:0000313" key="3">
    <source>
        <dbReference type="Proteomes" id="UP001589896"/>
    </source>
</evidence>
<evidence type="ECO:0000259" key="1">
    <source>
        <dbReference type="Pfam" id="PF12146"/>
    </source>
</evidence>
<dbReference type="Pfam" id="PF12146">
    <property type="entry name" value="Hydrolase_4"/>
    <property type="match status" value="1"/>
</dbReference>
<dbReference type="Proteomes" id="UP001589896">
    <property type="component" value="Unassembled WGS sequence"/>
</dbReference>
<protein>
    <submittedName>
        <fullName evidence="2">Alpha/beta fold hydrolase</fullName>
    </submittedName>
</protein>
<dbReference type="PANTHER" id="PTHR39624:SF2">
    <property type="entry name" value="OSMC-LIKE PROTEIN"/>
    <property type="match status" value="1"/>
</dbReference>
<feature type="domain" description="Serine aminopeptidase S33" evidence="1">
    <location>
        <begin position="47"/>
        <end position="138"/>
    </location>
</feature>
<accession>A0ABV6RRQ3</accession>
<dbReference type="SUPFAM" id="SSF53474">
    <property type="entry name" value="alpha/beta-Hydrolases"/>
    <property type="match status" value="1"/>
</dbReference>
<dbReference type="Gene3D" id="3.30.300.20">
    <property type="match status" value="1"/>
</dbReference>
<comment type="caution">
    <text evidence="2">The sequence shown here is derived from an EMBL/GenBank/DDBJ whole genome shotgun (WGS) entry which is preliminary data.</text>
</comment>
<reference evidence="2 3" key="1">
    <citation type="submission" date="2024-09" db="EMBL/GenBank/DDBJ databases">
        <authorList>
            <person name="Sun Q."/>
            <person name="Mori K."/>
        </authorList>
    </citation>
    <scope>NUCLEOTIDE SEQUENCE [LARGE SCALE GENOMIC DNA]</scope>
    <source>
        <strain evidence="2 3">KCTC 23076</strain>
    </source>
</reference>
<evidence type="ECO:0000313" key="2">
    <source>
        <dbReference type="EMBL" id="MFC0679646.1"/>
    </source>
</evidence>